<reference evidence="1 2" key="1">
    <citation type="submission" date="2017-04" db="EMBL/GenBank/DDBJ databases">
        <authorList>
            <person name="Afonso C.L."/>
            <person name="Miller P.J."/>
            <person name="Scott M.A."/>
            <person name="Spackman E."/>
            <person name="Goraichik I."/>
            <person name="Dimitrov K.M."/>
            <person name="Suarez D.L."/>
            <person name="Swayne D.E."/>
        </authorList>
    </citation>
    <scope>NUCLEOTIDE SEQUENCE [LARGE SCALE GENOMIC DNA]</scope>
    <source>
        <strain evidence="1 2">DSM 11270</strain>
    </source>
</reference>
<dbReference type="InterPro" id="IPR007536">
    <property type="entry name" value="16SrRNA_methylTrfase_J"/>
</dbReference>
<accession>A0A1W1VP15</accession>
<dbReference type="EMBL" id="FWWT01000022">
    <property type="protein sequence ID" value="SMB95098.1"/>
    <property type="molecule type" value="Genomic_DNA"/>
</dbReference>
<dbReference type="OrthoDB" id="1653798at2"/>
<dbReference type="Pfam" id="PF04445">
    <property type="entry name" value="SAM_MT"/>
    <property type="match status" value="1"/>
</dbReference>
<name>A0A1W1VP15_DESTI</name>
<dbReference type="Proteomes" id="UP000192731">
    <property type="component" value="Unassembled WGS sequence"/>
</dbReference>
<organism evidence="1 2">
    <name type="scientific">Desulfonispora thiosulfatigenes DSM 11270</name>
    <dbReference type="NCBI Taxonomy" id="656914"/>
    <lineage>
        <taxon>Bacteria</taxon>
        <taxon>Bacillati</taxon>
        <taxon>Bacillota</taxon>
        <taxon>Clostridia</taxon>
        <taxon>Eubacteriales</taxon>
        <taxon>Peptococcaceae</taxon>
        <taxon>Desulfonispora</taxon>
    </lineage>
</organism>
<keyword evidence="1" id="KW-0489">Methyltransferase</keyword>
<dbReference type="PANTHER" id="PTHR36112:SF1">
    <property type="entry name" value="RIBOSOMAL RNA SMALL SUBUNIT METHYLTRANSFERASE J"/>
    <property type="match status" value="1"/>
</dbReference>
<keyword evidence="2" id="KW-1185">Reference proteome</keyword>
<sequence length="261" mass="29630">MNHDNIVVTTTKPREHLIEIARLISEEINIPYLVKGNLSMAKFMETNNLTDVIAVREDRIQIISENGEFFFHPGLAIPRIKNYKKTRYDTMIEAMQLQPSDVLLDCTLGLANDAIVANFILKDKGELVGIESSPLIYAITKWGLKKYSRGSKATQESMQNIIVKNENYDTYLKKLPSKSVDIIYFDPMFNKPLYKSNGICGLRNFANYQQLDQSTIDLALKIARKRVVFKDRSNSSNFGKLNVDEIVGGKYSPVAYGVFIC</sequence>
<gene>
    <name evidence="1" type="ORF">SAMN00017405_0329</name>
</gene>
<keyword evidence="1" id="KW-0808">Transferase</keyword>
<dbReference type="RefSeq" id="WP_084054137.1">
    <property type="nucleotide sequence ID" value="NZ_FWWT01000022.1"/>
</dbReference>
<evidence type="ECO:0000313" key="1">
    <source>
        <dbReference type="EMBL" id="SMB95098.1"/>
    </source>
</evidence>
<evidence type="ECO:0000313" key="2">
    <source>
        <dbReference type="Proteomes" id="UP000192731"/>
    </source>
</evidence>
<dbReference type="Gene3D" id="3.40.50.150">
    <property type="entry name" value="Vaccinia Virus protein VP39"/>
    <property type="match status" value="1"/>
</dbReference>
<protein>
    <submittedName>
        <fullName evidence="1">Putative SAM-dependent methyltransferase</fullName>
    </submittedName>
</protein>
<dbReference type="SUPFAM" id="SSF53335">
    <property type="entry name" value="S-adenosyl-L-methionine-dependent methyltransferases"/>
    <property type="match status" value="1"/>
</dbReference>
<dbReference type="PANTHER" id="PTHR36112">
    <property type="entry name" value="RIBOSOMAL RNA SMALL SUBUNIT METHYLTRANSFERASE J"/>
    <property type="match status" value="1"/>
</dbReference>
<proteinExistence type="predicted"/>
<dbReference type="AlphaFoldDB" id="A0A1W1VP15"/>
<dbReference type="InterPro" id="IPR029063">
    <property type="entry name" value="SAM-dependent_MTases_sf"/>
</dbReference>
<dbReference type="STRING" id="656914.SAMN00017405_0329"/>
<dbReference type="GO" id="GO:0008990">
    <property type="term" value="F:rRNA (guanine-N2-)-methyltransferase activity"/>
    <property type="evidence" value="ECO:0007669"/>
    <property type="project" value="InterPro"/>
</dbReference>